<dbReference type="Pfam" id="PF07386">
    <property type="entry name" value="DUF1499"/>
    <property type="match status" value="1"/>
</dbReference>
<organism evidence="4 8">
    <name type="scientific">Vibrio parahaemolyticus</name>
    <dbReference type="NCBI Taxonomy" id="670"/>
    <lineage>
        <taxon>Bacteria</taxon>
        <taxon>Pseudomonadati</taxon>
        <taxon>Pseudomonadota</taxon>
        <taxon>Gammaproteobacteria</taxon>
        <taxon>Vibrionales</taxon>
        <taxon>Vibrionaceae</taxon>
        <taxon>Vibrio</taxon>
    </lineage>
</organism>
<reference evidence="3 9" key="3">
    <citation type="submission" date="2020-04" db="EMBL/GenBank/DDBJ databases">
        <title>Whole-genome sequencing of Vibrio spp. from China reveals different genetic environments of blaCTX-M-14 among diverse lineages.</title>
        <authorList>
            <person name="Zheng Z."/>
            <person name="Ye L."/>
            <person name="Chen S."/>
        </authorList>
    </citation>
    <scope>NUCLEOTIDE SEQUENCE [LARGE SCALE GENOMIC DNA]</scope>
    <source>
        <strain evidence="3 9">Vb0574</strain>
    </source>
</reference>
<dbReference type="PROSITE" id="PS51257">
    <property type="entry name" value="PROKAR_LIPOPROTEIN"/>
    <property type="match status" value="1"/>
</dbReference>
<feature type="signal peptide" evidence="1">
    <location>
        <begin position="1"/>
        <end position="18"/>
    </location>
</feature>
<gene>
    <name evidence="2" type="ORF">ACX05_01135</name>
    <name evidence="4" type="ORF">CA163_06385</name>
    <name evidence="3" type="ORF">HKB21_23155</name>
    <name evidence="5" type="ORF">M5598_13405</name>
    <name evidence="6" type="ORF">O1Q84_02315</name>
</gene>
<dbReference type="PANTHER" id="PTHR34801:SF6">
    <property type="entry name" value="SLL1620 PROTEIN"/>
    <property type="match status" value="1"/>
</dbReference>
<dbReference type="Proteomes" id="UP000214596">
    <property type="component" value="Unassembled WGS sequence"/>
</dbReference>
<evidence type="ECO:0000313" key="6">
    <source>
        <dbReference type="EMBL" id="WAT90689.1"/>
    </source>
</evidence>
<accession>A0A072LP58</accession>
<dbReference type="PIRSF" id="PIRSF026426">
    <property type="entry name" value="DUF1499"/>
    <property type="match status" value="1"/>
</dbReference>
<evidence type="ECO:0000313" key="2">
    <source>
        <dbReference type="EMBL" id="KOY42358.1"/>
    </source>
</evidence>
<dbReference type="EMBL" id="CP114194">
    <property type="protein sequence ID" value="WAT90689.1"/>
    <property type="molecule type" value="Genomic_DNA"/>
</dbReference>
<proteinExistence type="predicted"/>
<dbReference type="Proteomes" id="UP000555836">
    <property type="component" value="Unassembled WGS sequence"/>
</dbReference>
<dbReference type="Proteomes" id="UP001163036">
    <property type="component" value="Chromosome 1"/>
</dbReference>
<dbReference type="GeneID" id="1187948"/>
<reference evidence="5" key="4">
    <citation type="submission" date="2022-05" db="EMBL/GenBank/DDBJ databases">
        <title>Megaplasmid of Vibrio parahaemolyticus.</title>
        <authorList>
            <person name="Strauch E."/>
            <person name="Borowiak M."/>
        </authorList>
    </citation>
    <scope>NUCLEOTIDE SEQUENCE</scope>
    <source>
        <strain evidence="5">16-VB00198</strain>
    </source>
</reference>
<evidence type="ECO:0000256" key="1">
    <source>
        <dbReference type="SAM" id="SignalP"/>
    </source>
</evidence>
<reference evidence="2 7" key="1">
    <citation type="submission" date="2015-07" db="EMBL/GenBank/DDBJ databases">
        <title>Foodborne Vibrio parahaemolyticus Isolates.</title>
        <authorList>
            <person name="Ronholm J."/>
            <person name="Petronella N."/>
            <person name="Kenwell R."/>
            <person name="Banerjee S."/>
        </authorList>
    </citation>
    <scope>NUCLEOTIDE SEQUENCE [LARGE SCALE GENOMIC DNA]</scope>
    <source>
        <strain evidence="2 7">HS-06-05</strain>
    </source>
</reference>
<dbReference type="EMBL" id="CP097355">
    <property type="protein sequence ID" value="UYV26008.1"/>
    <property type="molecule type" value="Genomic_DNA"/>
</dbReference>
<evidence type="ECO:0000313" key="3">
    <source>
        <dbReference type="EMBL" id="NMU28512.1"/>
    </source>
</evidence>
<dbReference type="OMA" id="PCGDKPN"/>
<protein>
    <submittedName>
        <fullName evidence="3">DUF1499 domain-containing protein</fullName>
    </submittedName>
</protein>
<dbReference type="AlphaFoldDB" id="A0A072LP58"/>
<dbReference type="EMBL" id="NIXT01000240">
    <property type="protein sequence ID" value="OXE33658.1"/>
    <property type="molecule type" value="Genomic_DNA"/>
</dbReference>
<dbReference type="OrthoDB" id="9793534at2"/>
<dbReference type="InterPro" id="IPR010865">
    <property type="entry name" value="DUF1499"/>
</dbReference>
<dbReference type="EMBL" id="JABCLD010002028">
    <property type="protein sequence ID" value="NMU28512.1"/>
    <property type="molecule type" value="Genomic_DNA"/>
</dbReference>
<dbReference type="EMBL" id="LIRS01000011">
    <property type="protein sequence ID" value="KOY42358.1"/>
    <property type="molecule type" value="Genomic_DNA"/>
</dbReference>
<reference evidence="6" key="5">
    <citation type="submission" date="2022-12" db="EMBL/GenBank/DDBJ databases">
        <title>Vibrio parahaemolyticus become highly virulent by producing novel Tc toxins.</title>
        <authorList>
            <person name="Yang F."/>
            <person name="You Y."/>
            <person name="Lai Q."/>
            <person name="Xu L."/>
            <person name="Li F."/>
        </authorList>
    </citation>
    <scope>NUCLEOTIDE SEQUENCE</scope>
    <source>
        <strain evidence="6">Vp-HL-202005</strain>
    </source>
</reference>
<dbReference type="Proteomes" id="UP001156560">
    <property type="component" value="Chromosome 1"/>
</dbReference>
<evidence type="ECO:0000313" key="4">
    <source>
        <dbReference type="EMBL" id="OXE33658.1"/>
    </source>
</evidence>
<sequence>MKKAALMLITFLGLTACSQGVTSMPDRTQTPCGNKPNCVSTQDQREEHHLEPFTLTESATLDAIEQAALQLSGAKTAEKDGNYLRIECTSKIMRFVDDLELKIDGNTLIVRSESRVGYSDFGVNRKRAEQLRTELSKAELIK</sequence>
<reference evidence="4 8" key="2">
    <citation type="journal article" date="2017" name="Appl. Environ. Microbiol.">
        <title>Parallel evolution of two clades of a major Atlantic endemic Vibrio parahaemolyticus pathogen lineage by independent acquisition of related pathogenicity islands.</title>
        <authorList>
            <person name="Xu F."/>
            <person name="Gonzalez-Escalona N."/>
            <person name="Drees K.P."/>
            <person name="Sebra R.P."/>
            <person name="Cooper V.S."/>
            <person name="Jones S.H."/>
            <person name="Whistler C.A."/>
        </authorList>
    </citation>
    <scope>NUCLEOTIDE SEQUENCE [LARGE SCALE GENOMIC DNA]</scope>
    <source>
        <strain evidence="4 8">MAVP-3</strain>
    </source>
</reference>
<keyword evidence="1" id="KW-0732">Signal</keyword>
<dbReference type="STRING" id="670.ACZ92_15590"/>
<evidence type="ECO:0000313" key="7">
    <source>
        <dbReference type="Proteomes" id="UP000037697"/>
    </source>
</evidence>
<evidence type="ECO:0000313" key="9">
    <source>
        <dbReference type="Proteomes" id="UP000555836"/>
    </source>
</evidence>
<dbReference type="RefSeq" id="WP_005480841.1">
    <property type="nucleotide sequence ID" value="NZ_CABMHD010000004.1"/>
</dbReference>
<feature type="chain" id="PRO_5015027930" evidence="1">
    <location>
        <begin position="19"/>
        <end position="142"/>
    </location>
</feature>
<dbReference type="Proteomes" id="UP000037697">
    <property type="component" value="Unassembled WGS sequence"/>
</dbReference>
<evidence type="ECO:0000313" key="8">
    <source>
        <dbReference type="Proteomes" id="UP000214596"/>
    </source>
</evidence>
<name>A0A072LP58_VIBPH</name>
<dbReference type="PANTHER" id="PTHR34801">
    <property type="entry name" value="EXPRESSED PROTEIN"/>
    <property type="match status" value="1"/>
</dbReference>
<evidence type="ECO:0000313" key="5">
    <source>
        <dbReference type="EMBL" id="UYV26008.1"/>
    </source>
</evidence>